<proteinExistence type="predicted"/>
<evidence type="ECO:0000313" key="2">
    <source>
        <dbReference type="Proteomes" id="UP000215914"/>
    </source>
</evidence>
<accession>A0A251RT59</accession>
<organism evidence="1 2">
    <name type="scientific">Helianthus annuus</name>
    <name type="common">Common sunflower</name>
    <dbReference type="NCBI Taxonomy" id="4232"/>
    <lineage>
        <taxon>Eukaryota</taxon>
        <taxon>Viridiplantae</taxon>
        <taxon>Streptophyta</taxon>
        <taxon>Embryophyta</taxon>
        <taxon>Tracheophyta</taxon>
        <taxon>Spermatophyta</taxon>
        <taxon>Magnoliopsida</taxon>
        <taxon>eudicotyledons</taxon>
        <taxon>Gunneridae</taxon>
        <taxon>Pentapetalae</taxon>
        <taxon>asterids</taxon>
        <taxon>campanulids</taxon>
        <taxon>Asterales</taxon>
        <taxon>Asteraceae</taxon>
        <taxon>Asteroideae</taxon>
        <taxon>Heliantheae alliance</taxon>
        <taxon>Heliantheae</taxon>
        <taxon>Helianthus</taxon>
    </lineage>
</organism>
<dbReference type="EMBL" id="CM007906">
    <property type="protein sequence ID" value="OTF87430.1"/>
    <property type="molecule type" value="Genomic_DNA"/>
</dbReference>
<keyword evidence="2" id="KW-1185">Reference proteome</keyword>
<reference evidence="2" key="1">
    <citation type="journal article" date="2017" name="Nature">
        <title>The sunflower genome provides insights into oil metabolism, flowering and Asterid evolution.</title>
        <authorList>
            <person name="Badouin H."/>
            <person name="Gouzy J."/>
            <person name="Grassa C.J."/>
            <person name="Murat F."/>
            <person name="Staton S.E."/>
            <person name="Cottret L."/>
            <person name="Lelandais-Briere C."/>
            <person name="Owens G.L."/>
            <person name="Carrere S."/>
            <person name="Mayjonade B."/>
            <person name="Legrand L."/>
            <person name="Gill N."/>
            <person name="Kane N.C."/>
            <person name="Bowers J.E."/>
            <person name="Hubner S."/>
            <person name="Bellec A."/>
            <person name="Berard A."/>
            <person name="Berges H."/>
            <person name="Blanchet N."/>
            <person name="Boniface M.C."/>
            <person name="Brunel D."/>
            <person name="Catrice O."/>
            <person name="Chaidir N."/>
            <person name="Claudel C."/>
            <person name="Donnadieu C."/>
            <person name="Faraut T."/>
            <person name="Fievet G."/>
            <person name="Helmstetter N."/>
            <person name="King M."/>
            <person name="Knapp S.J."/>
            <person name="Lai Z."/>
            <person name="Le Paslier M.C."/>
            <person name="Lippi Y."/>
            <person name="Lorenzon L."/>
            <person name="Mandel J.R."/>
            <person name="Marage G."/>
            <person name="Marchand G."/>
            <person name="Marquand E."/>
            <person name="Bret-Mestries E."/>
            <person name="Morien E."/>
            <person name="Nambeesan S."/>
            <person name="Nguyen T."/>
            <person name="Pegot-Espagnet P."/>
            <person name="Pouilly N."/>
            <person name="Raftis F."/>
            <person name="Sallet E."/>
            <person name="Schiex T."/>
            <person name="Thomas J."/>
            <person name="Vandecasteele C."/>
            <person name="Vares D."/>
            <person name="Vear F."/>
            <person name="Vautrin S."/>
            <person name="Crespi M."/>
            <person name="Mangin B."/>
            <person name="Burke J.M."/>
            <person name="Salse J."/>
            <person name="Munos S."/>
            <person name="Vincourt P."/>
            <person name="Rieseberg L.H."/>
            <person name="Langlade N.B."/>
        </authorList>
    </citation>
    <scope>NUCLEOTIDE SEQUENCE [LARGE SCALE GENOMIC DNA]</scope>
    <source>
        <strain evidence="2">cv. SF193</strain>
    </source>
</reference>
<evidence type="ECO:0000313" key="1">
    <source>
        <dbReference type="EMBL" id="OTF87430.1"/>
    </source>
</evidence>
<gene>
    <name evidence="1" type="ORF">HannXRQ_Chr17g0561711</name>
</gene>
<dbReference type="InParanoid" id="A0A251RT59"/>
<sequence length="71" mass="8141">MLPLFFNCFWECRPGETQTPVRYQEQKPSCKNASRRQLHDMKPSALSTSMARLRITLQLAAPINSSWTASL</sequence>
<dbReference type="AlphaFoldDB" id="A0A251RT59"/>
<protein>
    <submittedName>
        <fullName evidence="1">Uncharacterized protein</fullName>
    </submittedName>
</protein>
<name>A0A251RT59_HELAN</name>
<dbReference type="Proteomes" id="UP000215914">
    <property type="component" value="Chromosome 17"/>
</dbReference>